<evidence type="ECO:0000313" key="1">
    <source>
        <dbReference type="EMBL" id="XDU61939.1"/>
    </source>
</evidence>
<accession>A0AB39V2E5</accession>
<name>A0AB39V2E5_9FUSO</name>
<reference evidence="1" key="1">
    <citation type="submission" date="2024-07" db="EMBL/GenBank/DDBJ databases">
        <authorList>
            <person name="Li X.-J."/>
            <person name="Wang X."/>
        </authorList>
    </citation>
    <scope>NUCLEOTIDE SEQUENCE</scope>
    <source>
        <strain evidence="1">HSP-536</strain>
    </source>
</reference>
<protein>
    <recommendedName>
        <fullName evidence="2">DNA mismatch repair protein MutS</fullName>
    </recommendedName>
</protein>
<dbReference type="AlphaFoldDB" id="A0AB39V2E5"/>
<evidence type="ECO:0008006" key="2">
    <source>
        <dbReference type="Google" id="ProtNLM"/>
    </source>
</evidence>
<gene>
    <name evidence="1" type="ORF">AB8B28_09845</name>
</gene>
<dbReference type="EMBL" id="CP165647">
    <property type="protein sequence ID" value="XDU61939.1"/>
    <property type="molecule type" value="Genomic_DNA"/>
</dbReference>
<dbReference type="KEGG" id="lala:AB8B28_09845"/>
<proteinExistence type="predicted"/>
<sequence length="46" mass="5401">MAQIEEENESLIKIVNKIENFDINNTTPIDAMKFLFELKQEMEKGN</sequence>
<organism evidence="1">
    <name type="scientific">Leptotrichia alba</name>
    <dbReference type="NCBI Taxonomy" id="3239304"/>
    <lineage>
        <taxon>Bacteria</taxon>
        <taxon>Fusobacteriati</taxon>
        <taxon>Fusobacteriota</taxon>
        <taxon>Fusobacteriia</taxon>
        <taxon>Fusobacteriales</taxon>
        <taxon>Leptotrichiaceae</taxon>
        <taxon>Leptotrichia</taxon>
    </lineage>
</organism>